<evidence type="ECO:0000256" key="9">
    <source>
        <dbReference type="PROSITE-ProRule" id="PRU10141"/>
    </source>
</evidence>
<protein>
    <recommendedName>
        <fullName evidence="1">non-specific serine/threonine protein kinase</fullName>
        <ecNumber evidence="1">2.7.11.1</ecNumber>
    </recommendedName>
</protein>
<gene>
    <name evidence="12" type="ORF">B0H15DRAFT_919665</name>
</gene>
<dbReference type="PANTHER" id="PTHR47634">
    <property type="entry name" value="PROTEIN KINASE DOMAIN-CONTAINING PROTEIN-RELATED"/>
    <property type="match status" value="1"/>
</dbReference>
<comment type="similarity">
    <text evidence="10">Belongs to the protein kinase superfamily.</text>
</comment>
<evidence type="ECO:0000256" key="8">
    <source>
        <dbReference type="ARBA" id="ARBA00048679"/>
    </source>
</evidence>
<comment type="caution">
    <text evidence="12">The sequence shown here is derived from an EMBL/GenBank/DDBJ whole genome shotgun (WGS) entry which is preliminary data.</text>
</comment>
<feature type="binding site" evidence="9">
    <location>
        <position position="65"/>
    </location>
    <ligand>
        <name>ATP</name>
        <dbReference type="ChEBI" id="CHEBI:30616"/>
    </ligand>
</feature>
<dbReference type="Pfam" id="PF00069">
    <property type="entry name" value="Pkinase"/>
    <property type="match status" value="2"/>
</dbReference>
<evidence type="ECO:0000256" key="6">
    <source>
        <dbReference type="ARBA" id="ARBA00022840"/>
    </source>
</evidence>
<keyword evidence="3" id="KW-0808">Transferase</keyword>
<dbReference type="SUPFAM" id="SSF56112">
    <property type="entry name" value="Protein kinase-like (PK-like)"/>
    <property type="match status" value="1"/>
</dbReference>
<feature type="domain" description="Protein kinase" evidence="11">
    <location>
        <begin position="36"/>
        <end position="396"/>
    </location>
</feature>
<evidence type="ECO:0000256" key="4">
    <source>
        <dbReference type="ARBA" id="ARBA00022741"/>
    </source>
</evidence>
<dbReference type="Gene3D" id="1.10.510.10">
    <property type="entry name" value="Transferase(Phosphotransferase) domain 1"/>
    <property type="match status" value="1"/>
</dbReference>
<evidence type="ECO:0000256" key="5">
    <source>
        <dbReference type="ARBA" id="ARBA00022777"/>
    </source>
</evidence>
<dbReference type="GO" id="GO:0000245">
    <property type="term" value="P:spliceosomal complex assembly"/>
    <property type="evidence" value="ECO:0007669"/>
    <property type="project" value="TreeGrafter"/>
</dbReference>
<comment type="catalytic activity">
    <reaction evidence="7">
        <text>L-threonyl-[protein] + ATP = O-phospho-L-threonyl-[protein] + ADP + H(+)</text>
        <dbReference type="Rhea" id="RHEA:46608"/>
        <dbReference type="Rhea" id="RHEA-COMP:11060"/>
        <dbReference type="Rhea" id="RHEA-COMP:11605"/>
        <dbReference type="ChEBI" id="CHEBI:15378"/>
        <dbReference type="ChEBI" id="CHEBI:30013"/>
        <dbReference type="ChEBI" id="CHEBI:30616"/>
        <dbReference type="ChEBI" id="CHEBI:61977"/>
        <dbReference type="ChEBI" id="CHEBI:456216"/>
        <dbReference type="EC" id="2.7.11.1"/>
    </reaction>
</comment>
<evidence type="ECO:0000256" key="3">
    <source>
        <dbReference type="ARBA" id="ARBA00022679"/>
    </source>
</evidence>
<dbReference type="PROSITE" id="PS50011">
    <property type="entry name" value="PROTEIN_KINASE_DOM"/>
    <property type="match status" value="1"/>
</dbReference>
<dbReference type="InterPro" id="IPR011009">
    <property type="entry name" value="Kinase-like_dom_sf"/>
</dbReference>
<proteinExistence type="inferred from homology"/>
<accession>A0AAD6UGG4</accession>
<dbReference type="GO" id="GO:0005524">
    <property type="term" value="F:ATP binding"/>
    <property type="evidence" value="ECO:0007669"/>
    <property type="project" value="UniProtKB-UniRule"/>
</dbReference>
<name>A0AAD6UGG4_9AGAR</name>
<dbReference type="Proteomes" id="UP001222325">
    <property type="component" value="Unassembled WGS sequence"/>
</dbReference>
<dbReference type="AlphaFoldDB" id="A0AAD6UGG4"/>
<keyword evidence="5 12" id="KW-0418">Kinase</keyword>
<dbReference type="EC" id="2.7.11.1" evidence="1"/>
<dbReference type="InterPro" id="IPR000719">
    <property type="entry name" value="Prot_kinase_dom"/>
</dbReference>
<keyword evidence="2 10" id="KW-0723">Serine/threonine-protein kinase</keyword>
<keyword evidence="13" id="KW-1185">Reference proteome</keyword>
<evidence type="ECO:0000256" key="2">
    <source>
        <dbReference type="ARBA" id="ARBA00022527"/>
    </source>
</evidence>
<dbReference type="SMART" id="SM00220">
    <property type="entry name" value="S_TKc"/>
    <property type="match status" value="1"/>
</dbReference>
<evidence type="ECO:0000259" key="11">
    <source>
        <dbReference type="PROSITE" id="PS50011"/>
    </source>
</evidence>
<dbReference type="Gene3D" id="3.30.200.20">
    <property type="entry name" value="Phosphorylase Kinase, domain 1"/>
    <property type="match status" value="1"/>
</dbReference>
<dbReference type="PROSITE" id="PS00108">
    <property type="entry name" value="PROTEIN_KINASE_ST"/>
    <property type="match status" value="1"/>
</dbReference>
<sequence length="401" mass="44943">MKQFAAEPLGMPAERGYGYAQFEFGESVGDANSKQYTILRKLGWGMHSSTWLAREEVGKRFVAIKALTGHMTRMNEKDISWEIDALWLLSARDAAHPLSPHCVRLLDKFTVPGRGSAGSHLCFVLPVYGGDVNALLSSRTAPFELATAKRIILHLLRGIAHAHNRDVVHGDIKQDNIFFATSLEDADIECWIEEDPARRHPPETSHDGIVHVAVSQPLPMISDEVSARTTYVLADFGCAVPSMLHRGEARTAVTLRAPESFLGGKWDKPADIWSFGCMVYELVASEILFVYAVSKMLNLTKDENLLYQMLLYTGESSFRAEQLNVCPRASEYFDASGELKKRPLVFFWPLESRIQAHFPDMPDPEVDGMAFFIRRCLCLNPDERATAEELLQDPWLAGVDE</sequence>
<dbReference type="InterPro" id="IPR017441">
    <property type="entry name" value="Protein_kinase_ATP_BS"/>
</dbReference>
<dbReference type="GO" id="GO:0050684">
    <property type="term" value="P:regulation of mRNA processing"/>
    <property type="evidence" value="ECO:0007669"/>
    <property type="project" value="TreeGrafter"/>
</dbReference>
<evidence type="ECO:0000256" key="1">
    <source>
        <dbReference type="ARBA" id="ARBA00012513"/>
    </source>
</evidence>
<dbReference type="InterPro" id="IPR051334">
    <property type="entry name" value="SRPK"/>
</dbReference>
<evidence type="ECO:0000256" key="7">
    <source>
        <dbReference type="ARBA" id="ARBA00047899"/>
    </source>
</evidence>
<organism evidence="12 13">
    <name type="scientific">Mycena belliarum</name>
    <dbReference type="NCBI Taxonomy" id="1033014"/>
    <lineage>
        <taxon>Eukaryota</taxon>
        <taxon>Fungi</taxon>
        <taxon>Dikarya</taxon>
        <taxon>Basidiomycota</taxon>
        <taxon>Agaricomycotina</taxon>
        <taxon>Agaricomycetes</taxon>
        <taxon>Agaricomycetidae</taxon>
        <taxon>Agaricales</taxon>
        <taxon>Marasmiineae</taxon>
        <taxon>Mycenaceae</taxon>
        <taxon>Mycena</taxon>
    </lineage>
</organism>
<dbReference type="InterPro" id="IPR008271">
    <property type="entry name" value="Ser/Thr_kinase_AS"/>
</dbReference>
<dbReference type="PROSITE" id="PS00107">
    <property type="entry name" value="PROTEIN_KINASE_ATP"/>
    <property type="match status" value="1"/>
</dbReference>
<comment type="catalytic activity">
    <reaction evidence="8">
        <text>L-seryl-[protein] + ATP = O-phospho-L-seryl-[protein] + ADP + H(+)</text>
        <dbReference type="Rhea" id="RHEA:17989"/>
        <dbReference type="Rhea" id="RHEA-COMP:9863"/>
        <dbReference type="Rhea" id="RHEA-COMP:11604"/>
        <dbReference type="ChEBI" id="CHEBI:15378"/>
        <dbReference type="ChEBI" id="CHEBI:29999"/>
        <dbReference type="ChEBI" id="CHEBI:30616"/>
        <dbReference type="ChEBI" id="CHEBI:83421"/>
        <dbReference type="ChEBI" id="CHEBI:456216"/>
        <dbReference type="EC" id="2.7.11.1"/>
    </reaction>
</comment>
<evidence type="ECO:0000256" key="10">
    <source>
        <dbReference type="RuleBase" id="RU000304"/>
    </source>
</evidence>
<evidence type="ECO:0000313" key="12">
    <source>
        <dbReference type="EMBL" id="KAJ7102526.1"/>
    </source>
</evidence>
<keyword evidence="4 9" id="KW-0547">Nucleotide-binding</keyword>
<dbReference type="GO" id="GO:0004674">
    <property type="term" value="F:protein serine/threonine kinase activity"/>
    <property type="evidence" value="ECO:0007669"/>
    <property type="project" value="UniProtKB-KW"/>
</dbReference>
<keyword evidence="6 9" id="KW-0067">ATP-binding</keyword>
<reference evidence="12" key="1">
    <citation type="submission" date="2023-03" db="EMBL/GenBank/DDBJ databases">
        <title>Massive genome expansion in bonnet fungi (Mycena s.s.) driven by repeated elements and novel gene families across ecological guilds.</title>
        <authorList>
            <consortium name="Lawrence Berkeley National Laboratory"/>
            <person name="Harder C.B."/>
            <person name="Miyauchi S."/>
            <person name="Viragh M."/>
            <person name="Kuo A."/>
            <person name="Thoen E."/>
            <person name="Andreopoulos B."/>
            <person name="Lu D."/>
            <person name="Skrede I."/>
            <person name="Drula E."/>
            <person name="Henrissat B."/>
            <person name="Morin E."/>
            <person name="Kohler A."/>
            <person name="Barry K."/>
            <person name="LaButti K."/>
            <person name="Morin E."/>
            <person name="Salamov A."/>
            <person name="Lipzen A."/>
            <person name="Mereny Z."/>
            <person name="Hegedus B."/>
            <person name="Baldrian P."/>
            <person name="Stursova M."/>
            <person name="Weitz H."/>
            <person name="Taylor A."/>
            <person name="Grigoriev I.V."/>
            <person name="Nagy L.G."/>
            <person name="Martin F."/>
            <person name="Kauserud H."/>
        </authorList>
    </citation>
    <scope>NUCLEOTIDE SEQUENCE</scope>
    <source>
        <strain evidence="12">CBHHK173m</strain>
    </source>
</reference>
<dbReference type="PANTHER" id="PTHR47634:SF9">
    <property type="entry name" value="PROTEIN KINASE DOMAIN-CONTAINING PROTEIN-RELATED"/>
    <property type="match status" value="1"/>
</dbReference>
<evidence type="ECO:0000313" key="13">
    <source>
        <dbReference type="Proteomes" id="UP001222325"/>
    </source>
</evidence>
<dbReference type="EMBL" id="JARJCN010000003">
    <property type="protein sequence ID" value="KAJ7102526.1"/>
    <property type="molecule type" value="Genomic_DNA"/>
</dbReference>